<gene>
    <name evidence="2" type="ORF">PHYEVI_LOCUS8547</name>
</gene>
<dbReference type="AlphaFoldDB" id="A0A9N9XQP2"/>
<keyword evidence="3" id="KW-1185">Reference proteome</keyword>
<evidence type="ECO:0000313" key="2">
    <source>
        <dbReference type="EMBL" id="CAG9862227.1"/>
    </source>
</evidence>
<dbReference type="EMBL" id="OU900098">
    <property type="protein sequence ID" value="CAG9862227.1"/>
    <property type="molecule type" value="Genomic_DNA"/>
</dbReference>
<sequence>MEVTTSGVMDLMKEISTGPSIAQDTEDSESKQLTTVIVFVISAILAIALLFVIAVFIDCRQEKLQKLNSKVKPKRKLKLKLPLPIVGRALREDQNSILDKMHVGECSGSLA</sequence>
<proteinExistence type="predicted"/>
<protein>
    <submittedName>
        <fullName evidence="2">Uncharacterized protein</fullName>
    </submittedName>
</protein>
<accession>A0A9N9XQP2</accession>
<organism evidence="2 3">
    <name type="scientific">Phyllotreta striolata</name>
    <name type="common">Striped flea beetle</name>
    <name type="synonym">Crioceris striolata</name>
    <dbReference type="NCBI Taxonomy" id="444603"/>
    <lineage>
        <taxon>Eukaryota</taxon>
        <taxon>Metazoa</taxon>
        <taxon>Ecdysozoa</taxon>
        <taxon>Arthropoda</taxon>
        <taxon>Hexapoda</taxon>
        <taxon>Insecta</taxon>
        <taxon>Pterygota</taxon>
        <taxon>Neoptera</taxon>
        <taxon>Endopterygota</taxon>
        <taxon>Coleoptera</taxon>
        <taxon>Polyphaga</taxon>
        <taxon>Cucujiformia</taxon>
        <taxon>Chrysomeloidea</taxon>
        <taxon>Chrysomelidae</taxon>
        <taxon>Galerucinae</taxon>
        <taxon>Alticini</taxon>
        <taxon>Phyllotreta</taxon>
    </lineage>
</organism>
<keyword evidence="1" id="KW-1133">Transmembrane helix</keyword>
<feature type="transmembrane region" description="Helical" evidence="1">
    <location>
        <begin position="36"/>
        <end position="57"/>
    </location>
</feature>
<keyword evidence="1" id="KW-0472">Membrane</keyword>
<reference evidence="2" key="1">
    <citation type="submission" date="2022-01" db="EMBL/GenBank/DDBJ databases">
        <authorList>
            <person name="King R."/>
        </authorList>
    </citation>
    <scope>NUCLEOTIDE SEQUENCE</scope>
</reference>
<name>A0A9N9XQP2_PHYSR</name>
<keyword evidence="1" id="KW-0812">Transmembrane</keyword>
<dbReference type="Proteomes" id="UP001153712">
    <property type="component" value="Chromosome 5"/>
</dbReference>
<evidence type="ECO:0000256" key="1">
    <source>
        <dbReference type="SAM" id="Phobius"/>
    </source>
</evidence>
<evidence type="ECO:0000313" key="3">
    <source>
        <dbReference type="Proteomes" id="UP001153712"/>
    </source>
</evidence>